<dbReference type="InterPro" id="IPR039131">
    <property type="entry name" value="NDUFAF1"/>
</dbReference>
<proteinExistence type="inferred from homology"/>
<evidence type="ECO:0000313" key="4">
    <source>
        <dbReference type="Proteomes" id="UP001195963"/>
    </source>
</evidence>
<gene>
    <name evidence="3" type="ORF">K0625_12660</name>
</gene>
<protein>
    <submittedName>
        <fullName evidence="3">CIA30 family protein</fullName>
    </submittedName>
</protein>
<name>A0ABS7E4A8_9GAMM</name>
<sequence>MPPVKLRARSHSYSHLNCWFAKWRLLSITLMGAVLPVFGVISDEGMSMTPLVALSEQKSTDWKLINDTVMGGVSNSLLDISADIATFSGHLSLEQNGGFASTRISISQVIPSELNLIRIHVKGDGRTYQLRLRTDDSWDSFSYSHPFKTEKDRWVSIEFKADDFIPVYRGRTLDAPQLNYADIKQVGFLLADKQAGDFALSFKNIELIDSNRDK</sequence>
<dbReference type="Proteomes" id="UP001195963">
    <property type="component" value="Unassembled WGS sequence"/>
</dbReference>
<organism evidence="3 4">
    <name type="scientific">Shewanella nanhaiensis</name>
    <dbReference type="NCBI Taxonomy" id="2864872"/>
    <lineage>
        <taxon>Bacteria</taxon>
        <taxon>Pseudomonadati</taxon>
        <taxon>Pseudomonadota</taxon>
        <taxon>Gammaproteobacteria</taxon>
        <taxon>Alteromonadales</taxon>
        <taxon>Shewanellaceae</taxon>
        <taxon>Shewanella</taxon>
    </lineage>
</organism>
<dbReference type="InterPro" id="IPR013857">
    <property type="entry name" value="NADH-UbQ_OxRdtase-assoc_prot30"/>
</dbReference>
<dbReference type="EMBL" id="JAHZST010000008">
    <property type="protein sequence ID" value="MBW8184523.1"/>
    <property type="molecule type" value="Genomic_DNA"/>
</dbReference>
<feature type="domain" description="NADH:ubiquinone oxidoreductase intermediate-associated protein 30" evidence="2">
    <location>
        <begin position="56"/>
        <end position="201"/>
    </location>
</feature>
<dbReference type="Pfam" id="PF08547">
    <property type="entry name" value="CIA30"/>
    <property type="match status" value="1"/>
</dbReference>
<evidence type="ECO:0000256" key="1">
    <source>
        <dbReference type="ARBA" id="ARBA00007884"/>
    </source>
</evidence>
<dbReference type="PANTHER" id="PTHR13194:SF19">
    <property type="entry name" value="NAD(P)-BINDING ROSSMANN-FOLD SUPERFAMILY PROTEIN"/>
    <property type="match status" value="1"/>
</dbReference>
<keyword evidence="4" id="KW-1185">Reference proteome</keyword>
<accession>A0ABS7E4A8</accession>
<dbReference type="PANTHER" id="PTHR13194">
    <property type="entry name" value="COMPLEX I INTERMEDIATE-ASSOCIATED PROTEIN 30"/>
    <property type="match status" value="1"/>
</dbReference>
<dbReference type="RefSeq" id="WP_220110030.1">
    <property type="nucleotide sequence ID" value="NZ_JAHZST010000008.1"/>
</dbReference>
<reference evidence="3 4" key="1">
    <citation type="submission" date="2021-07" db="EMBL/GenBank/DDBJ databases">
        <title>Shewanella sp. nov, isolated from SCS.</title>
        <authorList>
            <person name="Cao W.R."/>
        </authorList>
    </citation>
    <scope>NUCLEOTIDE SEQUENCE [LARGE SCALE GENOMIC DNA]</scope>
    <source>
        <strain evidence="3 4">NR704-98</strain>
    </source>
</reference>
<dbReference type="InterPro" id="IPR008979">
    <property type="entry name" value="Galactose-bd-like_sf"/>
</dbReference>
<evidence type="ECO:0000313" key="3">
    <source>
        <dbReference type="EMBL" id="MBW8184523.1"/>
    </source>
</evidence>
<evidence type="ECO:0000259" key="2">
    <source>
        <dbReference type="Pfam" id="PF08547"/>
    </source>
</evidence>
<comment type="similarity">
    <text evidence="1">Belongs to the CIA30 family.</text>
</comment>
<dbReference type="SUPFAM" id="SSF49785">
    <property type="entry name" value="Galactose-binding domain-like"/>
    <property type="match status" value="1"/>
</dbReference>
<comment type="caution">
    <text evidence="3">The sequence shown here is derived from an EMBL/GenBank/DDBJ whole genome shotgun (WGS) entry which is preliminary data.</text>
</comment>